<proteinExistence type="inferred from homology"/>
<dbReference type="GO" id="GO:0016616">
    <property type="term" value="F:oxidoreductase activity, acting on the CH-OH group of donors, NAD or NADP as acceptor"/>
    <property type="evidence" value="ECO:0007669"/>
    <property type="project" value="TreeGrafter"/>
</dbReference>
<keyword evidence="6" id="KW-1185">Reference proteome</keyword>
<dbReference type="Pfam" id="PF00106">
    <property type="entry name" value="adh_short"/>
    <property type="match status" value="1"/>
</dbReference>
<evidence type="ECO:0000256" key="2">
    <source>
        <dbReference type="ARBA" id="ARBA00022857"/>
    </source>
</evidence>
<keyword evidence="3" id="KW-0560">Oxidoreductase</keyword>
<dbReference type="PANTHER" id="PTHR44229">
    <property type="entry name" value="15-HYDROXYPROSTAGLANDIN DEHYDROGENASE [NAD(+)]"/>
    <property type="match status" value="1"/>
</dbReference>
<comment type="caution">
    <text evidence="5">The sequence shown here is derived from an EMBL/GenBank/DDBJ whole genome shotgun (WGS) entry which is preliminary data.</text>
</comment>
<evidence type="ECO:0000256" key="1">
    <source>
        <dbReference type="ARBA" id="ARBA00006484"/>
    </source>
</evidence>
<dbReference type="SUPFAM" id="SSF51735">
    <property type="entry name" value="NAD(P)-binding Rossmann-fold domains"/>
    <property type="match status" value="1"/>
</dbReference>
<dbReference type="EMBL" id="AMGV01000002">
    <property type="protein sequence ID" value="KEF60605.1"/>
    <property type="molecule type" value="Genomic_DNA"/>
</dbReference>
<dbReference type="InterPro" id="IPR020904">
    <property type="entry name" value="Sc_DH/Rdtase_CS"/>
</dbReference>
<protein>
    <recommendedName>
        <fullName evidence="7">15-hydroxyprostaglandin dehydrogenase (NAD)</fullName>
    </recommendedName>
</protein>
<comment type="similarity">
    <text evidence="1 4">Belongs to the short-chain dehydrogenases/reductases (SDR) family.</text>
</comment>
<dbReference type="Proteomes" id="UP000027920">
    <property type="component" value="Unassembled WGS sequence"/>
</dbReference>
<dbReference type="PROSITE" id="PS00061">
    <property type="entry name" value="ADH_SHORT"/>
    <property type="match status" value="1"/>
</dbReference>
<dbReference type="InterPro" id="IPR036291">
    <property type="entry name" value="NAD(P)-bd_dom_sf"/>
</dbReference>
<dbReference type="RefSeq" id="XP_013263195.1">
    <property type="nucleotide sequence ID" value="XM_013407741.1"/>
</dbReference>
<dbReference type="InterPro" id="IPR002347">
    <property type="entry name" value="SDR_fam"/>
</dbReference>
<dbReference type="PANTHER" id="PTHR44229:SF4">
    <property type="entry name" value="15-HYDROXYPROSTAGLANDIN DEHYDROGENASE [NAD(+)]"/>
    <property type="match status" value="1"/>
</dbReference>
<name>A0A072PYA6_9EURO</name>
<dbReference type="PRINTS" id="PR00080">
    <property type="entry name" value="SDRFAMILY"/>
</dbReference>
<gene>
    <name evidence="5" type="ORF">A1O9_02166</name>
</gene>
<reference evidence="5 6" key="1">
    <citation type="submission" date="2013-03" db="EMBL/GenBank/DDBJ databases">
        <title>The Genome Sequence of Exophiala aquamarina CBS 119918.</title>
        <authorList>
            <consortium name="The Broad Institute Genomics Platform"/>
            <person name="Cuomo C."/>
            <person name="de Hoog S."/>
            <person name="Gorbushina A."/>
            <person name="Walker B."/>
            <person name="Young S.K."/>
            <person name="Zeng Q."/>
            <person name="Gargeya S."/>
            <person name="Fitzgerald M."/>
            <person name="Haas B."/>
            <person name="Abouelleil A."/>
            <person name="Allen A.W."/>
            <person name="Alvarado L."/>
            <person name="Arachchi H.M."/>
            <person name="Berlin A.M."/>
            <person name="Chapman S.B."/>
            <person name="Gainer-Dewar J."/>
            <person name="Goldberg J."/>
            <person name="Griggs A."/>
            <person name="Gujja S."/>
            <person name="Hansen M."/>
            <person name="Howarth C."/>
            <person name="Imamovic A."/>
            <person name="Ireland A."/>
            <person name="Larimer J."/>
            <person name="McCowan C."/>
            <person name="Murphy C."/>
            <person name="Pearson M."/>
            <person name="Poon T.W."/>
            <person name="Priest M."/>
            <person name="Roberts A."/>
            <person name="Saif S."/>
            <person name="Shea T."/>
            <person name="Sisk P."/>
            <person name="Sykes S."/>
            <person name="Wortman J."/>
            <person name="Nusbaum C."/>
            <person name="Birren B."/>
        </authorList>
    </citation>
    <scope>NUCLEOTIDE SEQUENCE [LARGE SCALE GENOMIC DNA]</scope>
    <source>
        <strain evidence="5 6">CBS 119918</strain>
    </source>
</reference>
<evidence type="ECO:0000256" key="3">
    <source>
        <dbReference type="ARBA" id="ARBA00023002"/>
    </source>
</evidence>
<dbReference type="Gene3D" id="3.40.50.720">
    <property type="entry name" value="NAD(P)-binding Rossmann-like Domain"/>
    <property type="match status" value="1"/>
</dbReference>
<evidence type="ECO:0008006" key="7">
    <source>
        <dbReference type="Google" id="ProtNLM"/>
    </source>
</evidence>
<sequence length="281" mass="30562">MSRVALVTGGCSGIGLALVKHLLAKAWNVVIADIAPPKQDADLPAERTLYVRTDVSSFDEQAELFAKAFKWHGRLDFAALNAGIEDRDDIFGTIDPSTPPSKPDMSTFEVDLLAVYYGIKLFAHYAAQNPVPGGKIVATASAASLYPAPWLPQYAAAKHGVVGLVRSLAPIAAPHNITINSICPAMVVTNIDPSISQRFPERLRTDMSVVMKAFDELTDESLGHTGQAVEACAEGLYYRNCVEIEAPSMSELQQTENMREWVESVIKRNIQHGLRAQGRLS</sequence>
<evidence type="ECO:0000313" key="6">
    <source>
        <dbReference type="Proteomes" id="UP000027920"/>
    </source>
</evidence>
<evidence type="ECO:0000256" key="4">
    <source>
        <dbReference type="RuleBase" id="RU000363"/>
    </source>
</evidence>
<dbReference type="OrthoDB" id="5371740at2759"/>
<dbReference type="PRINTS" id="PR00081">
    <property type="entry name" value="GDHRDH"/>
</dbReference>
<organism evidence="5 6">
    <name type="scientific">Exophiala aquamarina CBS 119918</name>
    <dbReference type="NCBI Taxonomy" id="1182545"/>
    <lineage>
        <taxon>Eukaryota</taxon>
        <taxon>Fungi</taxon>
        <taxon>Dikarya</taxon>
        <taxon>Ascomycota</taxon>
        <taxon>Pezizomycotina</taxon>
        <taxon>Eurotiomycetes</taxon>
        <taxon>Chaetothyriomycetidae</taxon>
        <taxon>Chaetothyriales</taxon>
        <taxon>Herpotrichiellaceae</taxon>
        <taxon>Exophiala</taxon>
    </lineage>
</organism>
<dbReference type="AlphaFoldDB" id="A0A072PYA6"/>
<dbReference type="STRING" id="1182545.A0A072PYA6"/>
<dbReference type="GeneID" id="25277111"/>
<evidence type="ECO:0000313" key="5">
    <source>
        <dbReference type="EMBL" id="KEF60605.1"/>
    </source>
</evidence>
<accession>A0A072PYA6</accession>
<keyword evidence="2" id="KW-0521">NADP</keyword>
<dbReference type="HOGENOM" id="CLU_010194_13_0_1"/>
<dbReference type="VEuPathDB" id="FungiDB:A1O9_02166"/>
<dbReference type="GO" id="GO:0005737">
    <property type="term" value="C:cytoplasm"/>
    <property type="evidence" value="ECO:0007669"/>
    <property type="project" value="TreeGrafter"/>
</dbReference>